<evidence type="ECO:0000259" key="1">
    <source>
        <dbReference type="Pfam" id="PF08349"/>
    </source>
</evidence>
<dbReference type="PANTHER" id="PTHR30087:SF0">
    <property type="entry name" value="INNER MEMBRANE PROTEIN"/>
    <property type="match status" value="1"/>
</dbReference>
<name>A0A1Y1S267_9SPIO</name>
<dbReference type="InterPro" id="IPR007553">
    <property type="entry name" value="2-thiour_desulf"/>
</dbReference>
<evidence type="ECO:0000313" key="3">
    <source>
        <dbReference type="Proteomes" id="UP000192343"/>
    </source>
</evidence>
<reference evidence="2 3" key="1">
    <citation type="submission" date="2017-03" db="EMBL/GenBank/DDBJ databases">
        <title>Draft Genome sequence of Marispirochaeta sp. strain JC444.</title>
        <authorList>
            <person name="Shivani Y."/>
            <person name="Subhash Y."/>
            <person name="Sasikala C."/>
            <person name="Ramana C."/>
        </authorList>
    </citation>
    <scope>NUCLEOTIDE SEQUENCE [LARGE SCALE GENOMIC DNA]</scope>
    <source>
        <strain evidence="2 3">JC444</strain>
    </source>
</reference>
<dbReference type="OrthoDB" id="9797779at2"/>
<gene>
    <name evidence="2" type="ORF">B4O97_02110</name>
</gene>
<dbReference type="AlphaFoldDB" id="A0A1Y1S267"/>
<dbReference type="PANTHER" id="PTHR30087">
    <property type="entry name" value="INNER MEMBRANE PROTEIN"/>
    <property type="match status" value="1"/>
</dbReference>
<protein>
    <recommendedName>
        <fullName evidence="1">DUF1722 domain-containing protein</fullName>
    </recommendedName>
</protein>
<dbReference type="Proteomes" id="UP000192343">
    <property type="component" value="Unassembled WGS sequence"/>
</dbReference>
<dbReference type="RefSeq" id="WP_083047851.1">
    <property type="nucleotide sequence ID" value="NZ_MWQY01000002.1"/>
</dbReference>
<dbReference type="EMBL" id="MWQY01000002">
    <property type="protein sequence ID" value="ORC37819.1"/>
    <property type="molecule type" value="Genomic_DNA"/>
</dbReference>
<comment type="caution">
    <text evidence="2">The sequence shown here is derived from an EMBL/GenBank/DDBJ whole genome shotgun (WGS) entry which is preliminary data.</text>
</comment>
<evidence type="ECO:0000313" key="2">
    <source>
        <dbReference type="EMBL" id="ORC37819.1"/>
    </source>
</evidence>
<dbReference type="STRING" id="1963862.B4O97_02110"/>
<keyword evidence="3" id="KW-1185">Reference proteome</keyword>
<accession>A0A1Y1S267</accession>
<dbReference type="InterPro" id="IPR013560">
    <property type="entry name" value="DUF1722"/>
</dbReference>
<dbReference type="Pfam" id="PF04463">
    <property type="entry name" value="2-thiour_desulf"/>
    <property type="match status" value="1"/>
</dbReference>
<dbReference type="PIRSF" id="PIRSF037004">
    <property type="entry name" value="UCP037004"/>
    <property type="match status" value="1"/>
</dbReference>
<feature type="domain" description="DUF1722" evidence="1">
    <location>
        <begin position="193"/>
        <end position="309"/>
    </location>
</feature>
<sequence length="318" mass="37662">MSHEKIPLGISTCLLGYNVRYNGGHKKDRFILQTLGDYFDYVPVCPEVECGMPIPRESMRLEGEPDDYRLITHKTKEDKTGQMMRWGRKRLRELEEKDLCGYIFKSKSPSSGLFRVKIYAPEGHHVWNTGTGIWAGMFRDHFPLLPLEEDGRLHDPALRENFIERVFVFKRWRDFAKKKTGYGELVDFHTRHKLLIMSHDVEAYRRMGKLVAEGRNRNFDELLDEYLGMLLSAMTKLGTIRKHINVLQHILGYFKKQLSSDEKQEFLQILDQYRQSHFPLIVPVTMLNHFVRKYGNEYLEKQWYLNPHPTEMKLRTHV</sequence>
<proteinExistence type="predicted"/>
<organism evidence="2 3">
    <name type="scientific">Marispirochaeta aestuarii</name>
    <dbReference type="NCBI Taxonomy" id="1963862"/>
    <lineage>
        <taxon>Bacteria</taxon>
        <taxon>Pseudomonadati</taxon>
        <taxon>Spirochaetota</taxon>
        <taxon>Spirochaetia</taxon>
        <taxon>Spirochaetales</taxon>
        <taxon>Spirochaetaceae</taxon>
        <taxon>Marispirochaeta</taxon>
    </lineage>
</organism>
<dbReference type="InterPro" id="IPR017087">
    <property type="entry name" value="UCP037004"/>
</dbReference>
<dbReference type="Pfam" id="PF08349">
    <property type="entry name" value="DUF1722"/>
    <property type="match status" value="1"/>
</dbReference>